<name>H2C3Z6_9CREN</name>
<organism evidence="2 3">
    <name type="scientific">Metallosphaera yellowstonensis MK1</name>
    <dbReference type="NCBI Taxonomy" id="671065"/>
    <lineage>
        <taxon>Archaea</taxon>
        <taxon>Thermoproteota</taxon>
        <taxon>Thermoprotei</taxon>
        <taxon>Sulfolobales</taxon>
        <taxon>Sulfolobaceae</taxon>
        <taxon>Metallosphaera</taxon>
    </lineage>
</organism>
<accession>H2C3Z6</accession>
<protein>
    <submittedName>
        <fullName evidence="2">Uncharacterized protein</fullName>
    </submittedName>
</protein>
<feature type="compositionally biased region" description="Low complexity" evidence="1">
    <location>
        <begin position="66"/>
        <end position="86"/>
    </location>
</feature>
<dbReference type="EMBL" id="JH597761">
    <property type="protein sequence ID" value="EHP69739.1"/>
    <property type="molecule type" value="Genomic_DNA"/>
</dbReference>
<dbReference type="Proteomes" id="UP000003980">
    <property type="component" value="Unassembled WGS sequence"/>
</dbReference>
<sequence length="86" mass="9031">MVLVGGRASVRNAAETFGLERELMGRWENLEMRGGAGGPVRLVKGPVIIDDTVTARLQGGREPPRTTRSTATPTGGSRGPSSSRSP</sequence>
<reference evidence="2 3" key="1">
    <citation type="submission" date="2012-01" db="EMBL/GenBank/DDBJ databases">
        <title>Improved High-Quality Draft sequence of Metallosphaera yellowstonensis MK1.</title>
        <authorList>
            <consortium name="US DOE Joint Genome Institute"/>
            <person name="Lucas S."/>
            <person name="Han J."/>
            <person name="Cheng J.-F."/>
            <person name="Goodwin L."/>
            <person name="Pitluck S."/>
            <person name="Peters L."/>
            <person name="Teshima H."/>
            <person name="Detter J.C."/>
            <person name="Han C."/>
            <person name="Tapia R."/>
            <person name="Land M."/>
            <person name="Hauser L."/>
            <person name="Kyrpides N."/>
            <person name="Kozubal M."/>
            <person name="Macur R.E."/>
            <person name="Jay Z."/>
            <person name="Inskeep W."/>
            <person name="Woyke T."/>
        </authorList>
    </citation>
    <scope>NUCLEOTIDE SEQUENCE [LARGE SCALE GENOMIC DNA]</scope>
    <source>
        <strain evidence="2 3">MK1</strain>
    </source>
</reference>
<evidence type="ECO:0000256" key="1">
    <source>
        <dbReference type="SAM" id="MobiDB-lite"/>
    </source>
</evidence>
<dbReference type="AlphaFoldDB" id="H2C3Z6"/>
<feature type="region of interest" description="Disordered" evidence="1">
    <location>
        <begin position="54"/>
        <end position="86"/>
    </location>
</feature>
<dbReference type="HOGENOM" id="CLU_192660_0_0_2"/>
<gene>
    <name evidence="2" type="ORF">MetMK1DRAFT_00002410</name>
</gene>
<keyword evidence="3" id="KW-1185">Reference proteome</keyword>
<evidence type="ECO:0000313" key="2">
    <source>
        <dbReference type="EMBL" id="EHP69739.1"/>
    </source>
</evidence>
<dbReference type="RefSeq" id="WP_009069809.1">
    <property type="nucleotide sequence ID" value="NZ_JH597761.1"/>
</dbReference>
<proteinExistence type="predicted"/>
<evidence type="ECO:0000313" key="3">
    <source>
        <dbReference type="Proteomes" id="UP000003980"/>
    </source>
</evidence>